<dbReference type="PROSITE" id="PS00676">
    <property type="entry name" value="SIGMA54_INTERACT_2"/>
    <property type="match status" value="1"/>
</dbReference>
<name>G7W6E3_DESOD</name>
<dbReference type="Gene3D" id="1.10.10.60">
    <property type="entry name" value="Homeodomain-like"/>
    <property type="match status" value="1"/>
</dbReference>
<dbReference type="Pfam" id="PF25601">
    <property type="entry name" value="AAA_lid_14"/>
    <property type="match status" value="1"/>
</dbReference>
<dbReference type="EMBL" id="CP003108">
    <property type="protein sequence ID" value="AET68150.1"/>
    <property type="molecule type" value="Genomic_DNA"/>
</dbReference>
<dbReference type="GO" id="GO:0005524">
    <property type="term" value="F:ATP binding"/>
    <property type="evidence" value="ECO:0007669"/>
    <property type="project" value="UniProtKB-KW"/>
</dbReference>
<dbReference type="KEGG" id="dor:Desor_2600"/>
<dbReference type="PROSITE" id="PS50045">
    <property type="entry name" value="SIGMA54_INTERACT_4"/>
    <property type="match status" value="1"/>
</dbReference>
<dbReference type="RefSeq" id="WP_014184958.1">
    <property type="nucleotide sequence ID" value="NC_016584.1"/>
</dbReference>
<dbReference type="STRING" id="768706.Desor_2600"/>
<evidence type="ECO:0000256" key="3">
    <source>
        <dbReference type="ARBA" id="ARBA00023015"/>
    </source>
</evidence>
<feature type="domain" description="Sigma-54 factor interaction" evidence="6">
    <location>
        <begin position="374"/>
        <end position="603"/>
    </location>
</feature>
<keyword evidence="9" id="KW-1185">Reference proteome</keyword>
<dbReference type="GO" id="GO:0043565">
    <property type="term" value="F:sequence-specific DNA binding"/>
    <property type="evidence" value="ECO:0007669"/>
    <property type="project" value="InterPro"/>
</dbReference>
<evidence type="ECO:0000313" key="9">
    <source>
        <dbReference type="Proteomes" id="UP000006346"/>
    </source>
</evidence>
<dbReference type="HOGENOM" id="CLU_000445_8_12_9"/>
<dbReference type="InterPro" id="IPR029016">
    <property type="entry name" value="GAF-like_dom_sf"/>
</dbReference>
<evidence type="ECO:0000256" key="4">
    <source>
        <dbReference type="ARBA" id="ARBA00023125"/>
    </source>
</evidence>
<dbReference type="InterPro" id="IPR003593">
    <property type="entry name" value="AAA+_ATPase"/>
</dbReference>
<dbReference type="Gene3D" id="3.40.50.300">
    <property type="entry name" value="P-loop containing nucleotide triphosphate hydrolases"/>
    <property type="match status" value="1"/>
</dbReference>
<evidence type="ECO:0000256" key="1">
    <source>
        <dbReference type="ARBA" id="ARBA00022741"/>
    </source>
</evidence>
<dbReference type="InterPro" id="IPR058031">
    <property type="entry name" value="AAA_lid_NorR"/>
</dbReference>
<keyword evidence="2" id="KW-0067">ATP-binding</keyword>
<dbReference type="Proteomes" id="UP000006346">
    <property type="component" value="Chromosome"/>
</dbReference>
<proteinExistence type="predicted"/>
<sequence length="689" mass="76982">MTQPGISEQADIPVLTQYLKGKETYEFMVECKEDFLKNSDFNPQDYSTINPLIIGSWLRSRNYQVDPFKKSIDSSLNCEVLAKKEKKNKLLIEATLPLMEAFKGIAIKSSYNLGLIDQDGILILTRGNLNLSATALSATVGSDWSENAQGTNAHSLCLQGRKPVQLLGPLAYGELFKDFIGYAAPIRDESGEILATINLAQPILYKPWENKFQVLSSHTMSLIIAMALAVESKLQVIKSYNALSYTHKRLESTLEIVDEGIITIDKYGQILNINKEGNRILGRRESDELPSICNYLSGESRLMSMINAGENGNVEESLLGSKRRNNYLINVNIIYDLNTGEVESAVLRLNHIDKINSLANSRLGVVPTYRFNDLMGKSPEFLKAIQLAKNFAQSSENILLIGESGTGKELFAQSIHNASRSQEPFIAVNCAAIPRNLIESELFGYEKGSFTGADRSGRPGKIELANGGTLFLDEIGDMPIELQAVLLRVLQDKQVMRIGGQHSRRVDFRLIAATNKELDKMVDTKFFRGDLFFRLSVLSIEIPPLRKRGHDIQLLSQYFLDSYCHKMGIRKAISPEALGMLRKKYDWPGNVRQLENAIIYAINAAVEHVIKPEDLPATLVSGIALKNTMDCKEVIFEEQGHTLKNCERNAILNALAAKNNNVAEAALLLNIAKSTLYKKIKKYHIKLRY</sequence>
<dbReference type="InterPro" id="IPR025662">
    <property type="entry name" value="Sigma_54_int_dom_ATP-bd_1"/>
</dbReference>
<dbReference type="Gene3D" id="3.30.450.40">
    <property type="match status" value="1"/>
</dbReference>
<dbReference type="OrthoDB" id="9803970at2"/>
<organism evidence="8 9">
    <name type="scientific">Desulfosporosinus orientis (strain ATCC 19365 / DSM 765 / NCIMB 8382 / VKM B-1628 / Singapore I)</name>
    <name type="common">Desulfotomaculum orientis</name>
    <dbReference type="NCBI Taxonomy" id="768706"/>
    <lineage>
        <taxon>Bacteria</taxon>
        <taxon>Bacillati</taxon>
        <taxon>Bacillota</taxon>
        <taxon>Clostridia</taxon>
        <taxon>Eubacteriales</taxon>
        <taxon>Desulfitobacteriaceae</taxon>
        <taxon>Desulfosporosinus</taxon>
    </lineage>
</organism>
<dbReference type="Gene3D" id="3.30.450.20">
    <property type="entry name" value="PAS domain"/>
    <property type="match status" value="1"/>
</dbReference>
<feature type="domain" description="PAS" evidence="7">
    <location>
        <begin position="246"/>
        <end position="287"/>
    </location>
</feature>
<dbReference type="PANTHER" id="PTHR32071:SF57">
    <property type="entry name" value="C4-DICARBOXYLATE TRANSPORT TRANSCRIPTIONAL REGULATORY PROTEIN DCTD"/>
    <property type="match status" value="1"/>
</dbReference>
<dbReference type="PANTHER" id="PTHR32071">
    <property type="entry name" value="TRANSCRIPTIONAL REGULATORY PROTEIN"/>
    <property type="match status" value="1"/>
</dbReference>
<dbReference type="InterPro" id="IPR000014">
    <property type="entry name" value="PAS"/>
</dbReference>
<dbReference type="InterPro" id="IPR027417">
    <property type="entry name" value="P-loop_NTPase"/>
</dbReference>
<dbReference type="PATRIC" id="fig|768706.3.peg.2613"/>
<dbReference type="SUPFAM" id="SSF46689">
    <property type="entry name" value="Homeodomain-like"/>
    <property type="match status" value="1"/>
</dbReference>
<evidence type="ECO:0000256" key="5">
    <source>
        <dbReference type="ARBA" id="ARBA00023163"/>
    </source>
</evidence>
<dbReference type="PRINTS" id="PR01590">
    <property type="entry name" value="HTHFIS"/>
</dbReference>
<dbReference type="FunFam" id="3.40.50.300:FF:000006">
    <property type="entry name" value="DNA-binding transcriptional regulator NtrC"/>
    <property type="match status" value="1"/>
</dbReference>
<dbReference type="SMART" id="SM00382">
    <property type="entry name" value="AAA"/>
    <property type="match status" value="1"/>
</dbReference>
<dbReference type="Pfam" id="PF00158">
    <property type="entry name" value="Sigma54_activat"/>
    <property type="match status" value="1"/>
</dbReference>
<reference evidence="8 9" key="2">
    <citation type="journal article" date="2012" name="J. Bacteriol.">
        <title>Complete genome sequences of Desulfosporosinus orientis DSM765T, Desulfosporosinus youngiae DSM17734T, Desulfosporosinus meridiei DSM13257T, and Desulfosporosinus acidiphilus DSM22704T.</title>
        <authorList>
            <person name="Pester M."/>
            <person name="Brambilla E."/>
            <person name="Alazard D."/>
            <person name="Rattei T."/>
            <person name="Weinmaier T."/>
            <person name="Han J."/>
            <person name="Lucas S."/>
            <person name="Lapidus A."/>
            <person name="Cheng J.F."/>
            <person name="Goodwin L."/>
            <person name="Pitluck S."/>
            <person name="Peters L."/>
            <person name="Ovchinnikova G."/>
            <person name="Teshima H."/>
            <person name="Detter J.C."/>
            <person name="Han C.S."/>
            <person name="Tapia R."/>
            <person name="Land M.L."/>
            <person name="Hauser L."/>
            <person name="Kyrpides N.C."/>
            <person name="Ivanova N.N."/>
            <person name="Pagani I."/>
            <person name="Huntmann M."/>
            <person name="Wei C.L."/>
            <person name="Davenport K.W."/>
            <person name="Daligault H."/>
            <person name="Chain P.S."/>
            <person name="Chen A."/>
            <person name="Mavromatis K."/>
            <person name="Markowitz V."/>
            <person name="Szeto E."/>
            <person name="Mikhailova N."/>
            <person name="Pati A."/>
            <person name="Wagner M."/>
            <person name="Woyke T."/>
            <person name="Ollivier B."/>
            <person name="Klenk H.P."/>
            <person name="Spring S."/>
            <person name="Loy A."/>
        </authorList>
    </citation>
    <scope>NUCLEOTIDE SEQUENCE [LARGE SCALE GENOMIC DNA]</scope>
    <source>
        <strain evidence="9">ATCC 19365 / DSM 765 / NCIMB 8382 / VKM B-1628</strain>
    </source>
</reference>
<keyword evidence="5" id="KW-0804">Transcription</keyword>
<dbReference type="GO" id="GO:0006355">
    <property type="term" value="P:regulation of DNA-templated transcription"/>
    <property type="evidence" value="ECO:0007669"/>
    <property type="project" value="InterPro"/>
</dbReference>
<keyword evidence="4 8" id="KW-0238">DNA-binding</keyword>
<dbReference type="InterPro" id="IPR009057">
    <property type="entry name" value="Homeodomain-like_sf"/>
</dbReference>
<evidence type="ECO:0000256" key="2">
    <source>
        <dbReference type="ARBA" id="ARBA00022840"/>
    </source>
</evidence>
<dbReference type="InterPro" id="IPR025944">
    <property type="entry name" value="Sigma_54_int_dom_CS"/>
</dbReference>
<dbReference type="SUPFAM" id="SSF52540">
    <property type="entry name" value="P-loop containing nucleoside triphosphate hydrolases"/>
    <property type="match status" value="1"/>
</dbReference>
<dbReference type="eggNOG" id="COG3829">
    <property type="taxonomic scope" value="Bacteria"/>
</dbReference>
<dbReference type="PROSITE" id="PS00675">
    <property type="entry name" value="SIGMA54_INTERACT_1"/>
    <property type="match status" value="1"/>
</dbReference>
<dbReference type="PROSITE" id="PS00688">
    <property type="entry name" value="SIGMA54_INTERACT_3"/>
    <property type="match status" value="1"/>
</dbReference>
<keyword evidence="1" id="KW-0547">Nucleotide-binding</keyword>
<dbReference type="InterPro" id="IPR025943">
    <property type="entry name" value="Sigma_54_int_dom_ATP-bd_2"/>
</dbReference>
<reference evidence="9" key="1">
    <citation type="submission" date="2011-11" db="EMBL/GenBank/DDBJ databases">
        <title>Complete sequence of Desulfosporosinus orientis DSM 765.</title>
        <authorList>
            <person name="Lucas S."/>
            <person name="Han J."/>
            <person name="Lapidus A."/>
            <person name="Cheng J.-F."/>
            <person name="Goodwin L."/>
            <person name="Pitluck S."/>
            <person name="Peters L."/>
            <person name="Ovchinnikova G."/>
            <person name="Teshima H."/>
            <person name="Detter J.C."/>
            <person name="Han C."/>
            <person name="Tapia R."/>
            <person name="Land M."/>
            <person name="Hauser L."/>
            <person name="Kyrpides N."/>
            <person name="Ivanova N."/>
            <person name="Pagani I."/>
            <person name="Pester M."/>
            <person name="Spring S."/>
            <person name="Ollivier B."/>
            <person name="Rattei T."/>
            <person name="Klenk H.-P."/>
            <person name="Wagner M."/>
            <person name="Loy A."/>
            <person name="Woyke T."/>
        </authorList>
    </citation>
    <scope>NUCLEOTIDE SEQUENCE [LARGE SCALE GENOMIC DNA]</scope>
    <source>
        <strain evidence="9">ATCC 19365 / DSM 765 / NCIMB 8382 / VKM B-1628</strain>
    </source>
</reference>
<evidence type="ECO:0000259" key="7">
    <source>
        <dbReference type="PROSITE" id="PS50112"/>
    </source>
</evidence>
<dbReference type="InterPro" id="IPR002197">
    <property type="entry name" value="HTH_Fis"/>
</dbReference>
<dbReference type="CDD" id="cd00009">
    <property type="entry name" value="AAA"/>
    <property type="match status" value="1"/>
</dbReference>
<dbReference type="PROSITE" id="PS50112">
    <property type="entry name" value="PAS"/>
    <property type="match status" value="1"/>
</dbReference>
<gene>
    <name evidence="8" type="ordered locus">Desor_2600</name>
</gene>
<evidence type="ECO:0000259" key="6">
    <source>
        <dbReference type="PROSITE" id="PS50045"/>
    </source>
</evidence>
<dbReference type="AlphaFoldDB" id="G7W6E3"/>
<dbReference type="InterPro" id="IPR002078">
    <property type="entry name" value="Sigma_54_int"/>
</dbReference>
<protein>
    <submittedName>
        <fullName evidence="8">Transcriptional regulator containing PAS, AAA-type ATPase, and DNA-binding domains</fullName>
    </submittedName>
</protein>
<dbReference type="Pfam" id="PF02954">
    <property type="entry name" value="HTH_8"/>
    <property type="match status" value="1"/>
</dbReference>
<accession>G7W6E3</accession>
<keyword evidence="3" id="KW-0805">Transcription regulation</keyword>
<dbReference type="Gene3D" id="1.10.8.60">
    <property type="match status" value="1"/>
</dbReference>
<evidence type="ECO:0000313" key="8">
    <source>
        <dbReference type="EMBL" id="AET68150.1"/>
    </source>
</evidence>